<dbReference type="PROSITE" id="PS51257">
    <property type="entry name" value="PROKAR_LIPOPROTEIN"/>
    <property type="match status" value="1"/>
</dbReference>
<sequence>MVTSRTLSNILTSSGFLAVIVCFFFNFLTISCSEQPVATVTGWTLVTGGKPDPVIPEWSKGLKNEDIAEFGQNGNAALTQSRRIPMQPAAAIPLLAAALGIIAVWGPRRLAACTCGVLAMSGLASLLYLRYTLSDFDRLIRTANSDLTPLSPEDLRFIRLFSVDWGGSFWAAVFLFGCILVYCIFNTLRKRTRA</sequence>
<feature type="transmembrane region" description="Helical" evidence="1">
    <location>
        <begin position="86"/>
        <end position="105"/>
    </location>
</feature>
<feature type="transmembrane region" description="Helical" evidence="1">
    <location>
        <begin position="169"/>
        <end position="188"/>
    </location>
</feature>
<dbReference type="EMBL" id="FNGS01000004">
    <property type="protein sequence ID" value="SDM04039.1"/>
    <property type="molecule type" value="Genomic_DNA"/>
</dbReference>
<evidence type="ECO:0000313" key="3">
    <source>
        <dbReference type="Proteomes" id="UP000198901"/>
    </source>
</evidence>
<organism evidence="2 3">
    <name type="scientific">Siphonobacter aquaeclarae</name>
    <dbReference type="NCBI Taxonomy" id="563176"/>
    <lineage>
        <taxon>Bacteria</taxon>
        <taxon>Pseudomonadati</taxon>
        <taxon>Bacteroidota</taxon>
        <taxon>Cytophagia</taxon>
        <taxon>Cytophagales</taxon>
        <taxon>Cytophagaceae</taxon>
        <taxon>Siphonobacter</taxon>
    </lineage>
</organism>
<keyword evidence="1" id="KW-0812">Transmembrane</keyword>
<evidence type="ECO:0000313" key="2">
    <source>
        <dbReference type="EMBL" id="SDM04039.1"/>
    </source>
</evidence>
<accession>A0A1G9PZ83</accession>
<feature type="transmembrane region" description="Helical" evidence="1">
    <location>
        <begin position="110"/>
        <end position="129"/>
    </location>
</feature>
<keyword evidence="1" id="KW-1133">Transmembrane helix</keyword>
<feature type="transmembrane region" description="Helical" evidence="1">
    <location>
        <begin position="7"/>
        <end position="28"/>
    </location>
</feature>
<reference evidence="2 3" key="1">
    <citation type="submission" date="2016-10" db="EMBL/GenBank/DDBJ databases">
        <authorList>
            <person name="de Groot N.N."/>
        </authorList>
    </citation>
    <scope>NUCLEOTIDE SEQUENCE [LARGE SCALE GENOMIC DNA]</scope>
    <source>
        <strain evidence="2 3">DSM 21668</strain>
    </source>
</reference>
<dbReference type="AlphaFoldDB" id="A0A1G9PZ83"/>
<dbReference type="Proteomes" id="UP000198901">
    <property type="component" value="Unassembled WGS sequence"/>
</dbReference>
<proteinExistence type="predicted"/>
<dbReference type="RefSeq" id="WP_093202154.1">
    <property type="nucleotide sequence ID" value="NZ_FNGS01000004.1"/>
</dbReference>
<evidence type="ECO:0000256" key="1">
    <source>
        <dbReference type="SAM" id="Phobius"/>
    </source>
</evidence>
<protein>
    <submittedName>
        <fullName evidence="2">Uncharacterized protein</fullName>
    </submittedName>
</protein>
<gene>
    <name evidence="2" type="ORF">SAMN04488090_2391</name>
</gene>
<keyword evidence="3" id="KW-1185">Reference proteome</keyword>
<name>A0A1G9PZ83_9BACT</name>
<keyword evidence="1" id="KW-0472">Membrane</keyword>
<dbReference type="STRING" id="563176.SAMN04488090_2391"/>
<dbReference type="OrthoDB" id="960018at2"/>